<reference evidence="6" key="3">
    <citation type="submission" date="2020-10" db="UniProtKB">
        <authorList>
            <consortium name="WormBaseParasite"/>
        </authorList>
    </citation>
    <scope>IDENTIFICATION</scope>
</reference>
<organism evidence="4">
    <name type="scientific">Echinococcus granulosus</name>
    <name type="common">Hydatid tapeworm</name>
    <dbReference type="NCBI Taxonomy" id="6210"/>
    <lineage>
        <taxon>Eukaryota</taxon>
        <taxon>Metazoa</taxon>
        <taxon>Spiralia</taxon>
        <taxon>Lophotrochozoa</taxon>
        <taxon>Platyhelminthes</taxon>
        <taxon>Cestoda</taxon>
        <taxon>Eucestoda</taxon>
        <taxon>Cyclophyllidea</taxon>
        <taxon>Taeniidae</taxon>
        <taxon>Echinococcus</taxon>
        <taxon>Echinococcus granulosus group</taxon>
    </lineage>
</organism>
<evidence type="ECO:0000256" key="1">
    <source>
        <dbReference type="SAM" id="MobiDB-lite"/>
    </source>
</evidence>
<protein>
    <submittedName>
        <fullName evidence="4 6">Centrosomal protein of 104 kDa</fullName>
    </submittedName>
</protein>
<dbReference type="Gene3D" id="2.60.120.260">
    <property type="entry name" value="Galactose-binding domain-like"/>
    <property type="match status" value="1"/>
</dbReference>
<dbReference type="Proteomes" id="UP000492820">
    <property type="component" value="Unassembled WGS sequence"/>
</dbReference>
<evidence type="ECO:0000313" key="5">
    <source>
        <dbReference type="Proteomes" id="UP000492820"/>
    </source>
</evidence>
<dbReference type="EMBL" id="LK028580">
    <property type="protein sequence ID" value="CDS20225.1"/>
    <property type="molecule type" value="Genomic_DNA"/>
</dbReference>
<feature type="region of interest" description="Disordered" evidence="1">
    <location>
        <begin position="659"/>
        <end position="690"/>
    </location>
</feature>
<evidence type="ECO:0000259" key="2">
    <source>
        <dbReference type="Pfam" id="PF21038"/>
    </source>
</evidence>
<dbReference type="WBParaSite" id="EgrG_000243550">
    <property type="protein sequence ID" value="EgrG_000243550"/>
    <property type="gene ID" value="EgrG_000243550"/>
</dbReference>
<dbReference type="InterPro" id="IPR011989">
    <property type="entry name" value="ARM-like"/>
</dbReference>
<dbReference type="InterPro" id="IPR052607">
    <property type="entry name" value="CEP104-like"/>
</dbReference>
<reference evidence="4 5" key="1">
    <citation type="journal article" date="2013" name="Nature">
        <title>The genomes of four tapeworm species reveal adaptations to parasitism.</title>
        <authorList>
            <person name="Tsai I.J."/>
            <person name="Zarowiecki M."/>
            <person name="Holroyd N."/>
            <person name="Garciarrubio A."/>
            <person name="Sanchez-Flores A."/>
            <person name="Brooks K.L."/>
            <person name="Tracey A."/>
            <person name="Bobes R.J."/>
            <person name="Fragoso G."/>
            <person name="Sciutto E."/>
            <person name="Aslett M."/>
            <person name="Beasley H."/>
            <person name="Bennett H.M."/>
            <person name="Cai J."/>
            <person name="Camicia F."/>
            <person name="Clark R."/>
            <person name="Cucher M."/>
            <person name="De Silva N."/>
            <person name="Day T.A."/>
            <person name="Deplazes P."/>
            <person name="Estrada K."/>
            <person name="Fernandez C."/>
            <person name="Holland P.W."/>
            <person name="Hou J."/>
            <person name="Hu S."/>
            <person name="Huckvale T."/>
            <person name="Hung S.S."/>
            <person name="Kamenetzky L."/>
            <person name="Keane J.A."/>
            <person name="Kiss F."/>
            <person name="Koziol U."/>
            <person name="Lambert O."/>
            <person name="Liu K."/>
            <person name="Luo X."/>
            <person name="Luo Y."/>
            <person name="Macchiaroli N."/>
            <person name="Nichol S."/>
            <person name="Paps J."/>
            <person name="Parkinson J."/>
            <person name="Pouchkina-Stantcheva N."/>
            <person name="Riddiford N."/>
            <person name="Rosenzvit M."/>
            <person name="Salinas G."/>
            <person name="Wasmuth J.D."/>
            <person name="Zamanian M."/>
            <person name="Zheng Y."/>
            <person name="Cai X."/>
            <person name="Soberon X."/>
            <person name="Olson P.D."/>
            <person name="Laclette J.P."/>
            <person name="Brehm K."/>
            <person name="Berriman M."/>
            <person name="Garciarrubio A."/>
            <person name="Bobes R.J."/>
            <person name="Fragoso G."/>
            <person name="Sanchez-Flores A."/>
            <person name="Estrada K."/>
            <person name="Cevallos M.A."/>
            <person name="Morett E."/>
            <person name="Gonzalez V."/>
            <person name="Portillo T."/>
            <person name="Ochoa-Leyva A."/>
            <person name="Jose M.V."/>
            <person name="Sciutto E."/>
            <person name="Landa A."/>
            <person name="Jimenez L."/>
            <person name="Valdes V."/>
            <person name="Carrero J.C."/>
            <person name="Larralde C."/>
            <person name="Morales-Montor J."/>
            <person name="Limon-Lason J."/>
            <person name="Soberon X."/>
            <person name="Laclette J.P."/>
        </authorList>
    </citation>
    <scope>NUCLEOTIDE SEQUENCE [LARGE SCALE GENOMIC DNA]</scope>
</reference>
<dbReference type="Gene3D" id="1.25.10.10">
    <property type="entry name" value="Leucine-rich Repeat Variant"/>
    <property type="match status" value="1"/>
</dbReference>
<dbReference type="SUPFAM" id="SSF48371">
    <property type="entry name" value="ARM repeat"/>
    <property type="match status" value="1"/>
</dbReference>
<feature type="domain" description="Centrosomal protein CEP104 Zn finger" evidence="3">
    <location>
        <begin position="723"/>
        <end position="839"/>
    </location>
</feature>
<feature type="region of interest" description="Disordered" evidence="1">
    <location>
        <begin position="417"/>
        <end position="436"/>
    </location>
</feature>
<dbReference type="PANTHER" id="PTHR13371:SF0">
    <property type="entry name" value="CENTROSOMAL PROTEIN OF 104 KDA"/>
    <property type="match status" value="1"/>
</dbReference>
<dbReference type="Pfam" id="PF21038">
    <property type="entry name" value="CEP104_N"/>
    <property type="match status" value="1"/>
</dbReference>
<feature type="domain" description="Centrosomal protein CEP104 N-terminal" evidence="2">
    <location>
        <begin position="33"/>
        <end position="152"/>
    </location>
</feature>
<dbReference type="PANTHER" id="PTHR13371">
    <property type="entry name" value="GLYCINE-, GLUTAMATE-, THIENYLCYCLOHEXYLPIPERIDINE-BINDING PROTEIN"/>
    <property type="match status" value="1"/>
</dbReference>
<dbReference type="InterPro" id="IPR048739">
    <property type="entry name" value="CEP104_N"/>
</dbReference>
<dbReference type="Pfam" id="PF21040">
    <property type="entry name" value="CEP104-like_TOG"/>
    <property type="match status" value="1"/>
</dbReference>
<dbReference type="GO" id="GO:0005929">
    <property type="term" value="C:cilium"/>
    <property type="evidence" value="ECO:0007669"/>
    <property type="project" value="TreeGrafter"/>
</dbReference>
<evidence type="ECO:0000313" key="6">
    <source>
        <dbReference type="WBParaSite" id="EgrG_000243550"/>
    </source>
</evidence>
<dbReference type="SUPFAM" id="SSF49785">
    <property type="entry name" value="Galactose-binding domain-like"/>
    <property type="match status" value="1"/>
</dbReference>
<dbReference type="InterPro" id="IPR048738">
    <property type="entry name" value="CEP104_Znf"/>
</dbReference>
<reference evidence="4" key="2">
    <citation type="submission" date="2014-06" db="EMBL/GenBank/DDBJ databases">
        <authorList>
            <person name="Aslett M."/>
        </authorList>
    </citation>
    <scope>NUCLEOTIDE SEQUENCE</scope>
</reference>
<gene>
    <name evidence="4" type="ORF">EgrG_000243550</name>
</gene>
<dbReference type="Pfam" id="PF21039">
    <property type="entry name" value="CEP104_ZnF"/>
    <property type="match status" value="1"/>
</dbReference>
<dbReference type="InterPro" id="IPR008979">
    <property type="entry name" value="Galactose-bd-like_sf"/>
</dbReference>
<dbReference type="OrthoDB" id="66599at2759"/>
<evidence type="ECO:0000259" key="3">
    <source>
        <dbReference type="Pfam" id="PF21039"/>
    </source>
</evidence>
<dbReference type="AlphaFoldDB" id="A0A068WJF4"/>
<proteinExistence type="predicted"/>
<name>A0A068WJF4_ECHGR</name>
<evidence type="ECO:0000313" key="4">
    <source>
        <dbReference type="EMBL" id="CDS20225.1"/>
    </source>
</evidence>
<sequence length="882" mass="99853">MLRKIKFCVVHVTSQDEQYPAIELNHVSPNTRGWRSAKNCPYPQQIVVELEKPSRIRKIQILSHQFLIASKVEFFVGDSYSEDTINLDTSRFRRLGHVELSNNEATQFKARELKSVHVDAYGSYFQIFLYKNFANPENLYNQISVIALNLIGSLGASSGNSVPGGSMADGINVSPLDDLAFSIYQDPQLGDIIRRLQCQKLEYARCENYDMATKARDAIRCIQEAGEQICRLEFEKQEAVKLENYEEAKVKKEQIIRIRDELARTVDLDALISADSRPQHHPRLTMSSNKLPISFQHGKQYSTEAEPETNPEPCSFDSTASGEDAFPVHYGHNVADERPLPALLKKQANNCIEGTAQLEENCSSPKLDNECQGLSEATTRQAAVAIDVVGLPLVQLFYSRSWKLREQALTDLEQRVSRDPLPPPVSLESMSSESDPVGELRSTTFLLQRALNEQVLTLYRKALDMIQTTIVDFGERHHIAKPEVFTSLDKIVRLLLQRTGDSSLRVRDVTKAKLIEMAKWSIFRQDGGFWHEILRPFQPTALERLALCQMQIVSDIYADFASSDDKSDSRNPFPFIEDLITFTIQALEHRSNEVRELAESLIVALYRSEDRNLVRQIMPPNDWEAQRHPLYRRIFAKFDKIDGRDHPSGVLPPSRKVFQKRHDEQGVPKHQRRIRGQTPLPPQKNGTALRESPTLVPAKSFAEMASLAASNSELDLLLSLNKTCIFCGEQNDDFTEEALDMHYWKACPMLRRCPNCKQVIEVSGLTEHLLNECPKANNLGGYRRCERCSEAIPNATFIAHNSCKMAPNPSLRCPLCHADLADDGVQGSNNEDAWRVHLLKECRQNSRMSRLPPSPDFVIQAPSIPPEAPFPGKKAVVKRINV</sequence>
<accession>A0A068WJF4</accession>
<dbReference type="InterPro" id="IPR016024">
    <property type="entry name" value="ARM-type_fold"/>
</dbReference>